<evidence type="ECO:0000313" key="1">
    <source>
        <dbReference type="EMBL" id="MFA3843165.1"/>
    </source>
</evidence>
<name>A0ABV4SXX3_9ACTN</name>
<gene>
    <name evidence="1" type="ORF">ACEG43_44770</name>
</gene>
<evidence type="ECO:0000313" key="2">
    <source>
        <dbReference type="Proteomes" id="UP001571476"/>
    </source>
</evidence>
<reference evidence="1 2" key="1">
    <citation type="submission" date="2024-08" db="EMBL/GenBank/DDBJ databases">
        <title>Genome sequence of Streptomyces aureus CACIA-1.46HGO.</title>
        <authorList>
            <person name="Evangelista-Martinez Z."/>
        </authorList>
    </citation>
    <scope>NUCLEOTIDE SEQUENCE [LARGE SCALE GENOMIC DNA]</scope>
    <source>
        <strain evidence="1 2">CACIA-1.46HGO</strain>
    </source>
</reference>
<comment type="caution">
    <text evidence="1">The sequence shown here is derived from an EMBL/GenBank/DDBJ whole genome shotgun (WGS) entry which is preliminary data.</text>
</comment>
<dbReference type="Proteomes" id="UP001571476">
    <property type="component" value="Unassembled WGS sequence"/>
</dbReference>
<dbReference type="RefSeq" id="WP_372567020.1">
    <property type="nucleotide sequence ID" value="NZ_JBGOSP010000052.1"/>
</dbReference>
<protein>
    <submittedName>
        <fullName evidence="1">Uncharacterized protein</fullName>
    </submittedName>
</protein>
<organism evidence="1 2">
    <name type="scientific">Streptomyces aureus</name>
    <dbReference type="NCBI Taxonomy" id="193461"/>
    <lineage>
        <taxon>Bacteria</taxon>
        <taxon>Bacillati</taxon>
        <taxon>Actinomycetota</taxon>
        <taxon>Actinomycetes</taxon>
        <taxon>Kitasatosporales</taxon>
        <taxon>Streptomycetaceae</taxon>
        <taxon>Streptomyces</taxon>
    </lineage>
</organism>
<keyword evidence="2" id="KW-1185">Reference proteome</keyword>
<sequence>MGSTHSTQRSSRSPDAVAYALARVHGVEAELLDITEGRTTSCLAYFPKVATRSWHRGPEMKEALN</sequence>
<dbReference type="EMBL" id="JBGOSP010000052">
    <property type="protein sequence ID" value="MFA3843165.1"/>
    <property type="molecule type" value="Genomic_DNA"/>
</dbReference>
<accession>A0ABV4SXX3</accession>
<proteinExistence type="predicted"/>